<dbReference type="Proteomes" id="UP001595579">
    <property type="component" value="Unassembled WGS sequence"/>
</dbReference>
<dbReference type="PANTHER" id="PTHR30143">
    <property type="entry name" value="ACID HYDRATASE"/>
    <property type="match status" value="1"/>
</dbReference>
<evidence type="ECO:0000313" key="4">
    <source>
        <dbReference type="Proteomes" id="UP001595579"/>
    </source>
</evidence>
<dbReference type="PANTHER" id="PTHR30143:SF0">
    <property type="entry name" value="2-KETO-4-PENTENOATE HYDRATASE"/>
    <property type="match status" value="1"/>
</dbReference>
<name>A0ABV7LTZ3_9GAMM</name>
<sequence>MSAMTREDIVTAGAQRLIEAHERGVQIEVPEDIPLTAVEDAYAIQARVAERLGTPSGWKLGGIVKGEVPRYSRLFAEFSQESPARLFRQDYHLTFLEPELAVVLGEDLPARERPYALEEIVARVATLHAAIEVVDSRFANWPKVPPLWQLADGLSHGSFVLGGGVAAGDLHQMRDAAYRLTLDGEVAVAGRGGHPGGDPAVLLGQMINARMLESGAGFRAGEVFTTGTFDGVVGMLAGQRAKLTFAGIGEAQLQMH</sequence>
<dbReference type="SUPFAM" id="SSF56529">
    <property type="entry name" value="FAH"/>
    <property type="match status" value="1"/>
</dbReference>
<dbReference type="RefSeq" id="WP_386776491.1">
    <property type="nucleotide sequence ID" value="NZ_JBHRUG010000037.1"/>
</dbReference>
<dbReference type="Gene3D" id="3.90.850.10">
    <property type="entry name" value="Fumarylacetoacetase-like, C-terminal domain"/>
    <property type="match status" value="1"/>
</dbReference>
<comment type="caution">
    <text evidence="3">The sequence shown here is derived from an EMBL/GenBank/DDBJ whole genome shotgun (WGS) entry which is preliminary data.</text>
</comment>
<dbReference type="InterPro" id="IPR050772">
    <property type="entry name" value="Hydratase-Decarb/MhpD_sf"/>
</dbReference>
<keyword evidence="4" id="KW-1185">Reference proteome</keyword>
<dbReference type="InterPro" id="IPR011234">
    <property type="entry name" value="Fumarylacetoacetase-like_C"/>
</dbReference>
<reference evidence="4" key="1">
    <citation type="journal article" date="2019" name="Int. J. Syst. Evol. Microbiol.">
        <title>The Global Catalogue of Microorganisms (GCM) 10K type strain sequencing project: providing services to taxonomists for standard genome sequencing and annotation.</title>
        <authorList>
            <consortium name="The Broad Institute Genomics Platform"/>
            <consortium name="The Broad Institute Genome Sequencing Center for Infectious Disease"/>
            <person name="Wu L."/>
            <person name="Ma J."/>
        </authorList>
    </citation>
    <scope>NUCLEOTIDE SEQUENCE [LARGE SCALE GENOMIC DNA]</scope>
    <source>
        <strain evidence="4">CECT 7698</strain>
    </source>
</reference>
<protein>
    <submittedName>
        <fullName evidence="3">2-keto-4-pentenoate hydratase</fullName>
    </submittedName>
</protein>
<evidence type="ECO:0000256" key="1">
    <source>
        <dbReference type="ARBA" id="ARBA00023239"/>
    </source>
</evidence>
<accession>A0ABV7LTZ3</accession>
<feature type="domain" description="Fumarylacetoacetase-like C-terminal" evidence="2">
    <location>
        <begin position="96"/>
        <end position="251"/>
    </location>
</feature>
<proteinExistence type="predicted"/>
<organism evidence="3 4">
    <name type="scientific">Litchfieldella rifensis</name>
    <dbReference type="NCBI Taxonomy" id="762643"/>
    <lineage>
        <taxon>Bacteria</taxon>
        <taxon>Pseudomonadati</taxon>
        <taxon>Pseudomonadota</taxon>
        <taxon>Gammaproteobacteria</taxon>
        <taxon>Oceanospirillales</taxon>
        <taxon>Halomonadaceae</taxon>
        <taxon>Litchfieldella</taxon>
    </lineage>
</organism>
<evidence type="ECO:0000313" key="3">
    <source>
        <dbReference type="EMBL" id="MFC3285716.1"/>
    </source>
</evidence>
<evidence type="ECO:0000259" key="2">
    <source>
        <dbReference type="Pfam" id="PF01557"/>
    </source>
</evidence>
<gene>
    <name evidence="3" type="ORF">ACFOEV_19125</name>
</gene>
<dbReference type="Pfam" id="PF01557">
    <property type="entry name" value="FAA_hydrolase"/>
    <property type="match status" value="1"/>
</dbReference>
<keyword evidence="1" id="KW-0456">Lyase</keyword>
<dbReference type="EMBL" id="JBHRUG010000037">
    <property type="protein sequence ID" value="MFC3285716.1"/>
    <property type="molecule type" value="Genomic_DNA"/>
</dbReference>
<dbReference type="InterPro" id="IPR036663">
    <property type="entry name" value="Fumarylacetoacetase_C_sf"/>
</dbReference>